<keyword evidence="3" id="KW-0472">Membrane</keyword>
<evidence type="ECO:0000313" key="4">
    <source>
        <dbReference type="EMBL" id="MST31860.1"/>
    </source>
</evidence>
<keyword evidence="3" id="KW-0812">Transmembrane</keyword>
<evidence type="ECO:0000256" key="2">
    <source>
        <dbReference type="SAM" id="MobiDB-lite"/>
    </source>
</evidence>
<name>A0ABW9QPX1_9ACTN</name>
<comment type="caution">
    <text evidence="4">The sequence shown here is derived from an EMBL/GenBank/DDBJ whole genome shotgun (WGS) entry which is preliminary data.</text>
</comment>
<feature type="transmembrane region" description="Helical" evidence="3">
    <location>
        <begin position="426"/>
        <end position="447"/>
    </location>
</feature>
<proteinExistence type="predicted"/>
<feature type="coiled-coil region" evidence="1">
    <location>
        <begin position="240"/>
        <end position="353"/>
    </location>
</feature>
<reference evidence="4 5" key="1">
    <citation type="submission" date="2019-11" db="EMBL/GenBank/DDBJ databases">
        <title>Acidiferrimicrobium australis gen. nov., sp. nov., an acidophilic and obligately heterotrophic, member of the Actinobacteria that catalyses dissimilatory oxido- reduction of iron isolated from metal-rich acidic water in Chile.</title>
        <authorList>
            <person name="Gonzalez D."/>
            <person name="Huber K."/>
            <person name="Hedrich S."/>
            <person name="Rojas-Villalobos C."/>
            <person name="Quatrini R."/>
            <person name="Dinamarca M.A."/>
            <person name="Schwarz A."/>
            <person name="Canales C."/>
            <person name="Nancucheo I."/>
        </authorList>
    </citation>
    <scope>NUCLEOTIDE SEQUENCE [LARGE SCALE GENOMIC DNA]</scope>
    <source>
        <strain evidence="4 5">USS-CCA1</strain>
    </source>
</reference>
<dbReference type="EMBL" id="WJHE01000156">
    <property type="protein sequence ID" value="MST31860.1"/>
    <property type="molecule type" value="Genomic_DNA"/>
</dbReference>
<gene>
    <name evidence="4" type="ORF">GHK86_03850</name>
</gene>
<evidence type="ECO:0000313" key="5">
    <source>
        <dbReference type="Proteomes" id="UP000437736"/>
    </source>
</evidence>
<organism evidence="4 5">
    <name type="scientific">Acidiferrimicrobium australe</name>
    <dbReference type="NCBI Taxonomy" id="2664430"/>
    <lineage>
        <taxon>Bacteria</taxon>
        <taxon>Bacillati</taxon>
        <taxon>Actinomycetota</taxon>
        <taxon>Acidimicrobiia</taxon>
        <taxon>Acidimicrobiales</taxon>
        <taxon>Acidimicrobiaceae</taxon>
        <taxon>Acidiferrimicrobium</taxon>
    </lineage>
</organism>
<feature type="transmembrane region" description="Helical" evidence="3">
    <location>
        <begin position="387"/>
        <end position="420"/>
    </location>
</feature>
<feature type="transmembrane region" description="Helical" evidence="3">
    <location>
        <begin position="209"/>
        <end position="231"/>
    </location>
</feature>
<evidence type="ECO:0000256" key="3">
    <source>
        <dbReference type="SAM" id="Phobius"/>
    </source>
</evidence>
<sequence>MGSHQIGLAERERTAGKEQPASRSAPVQVTGAPGATSQAILRMQRAAGNRATVATLARSSPRVQRDVEVDEGVEKLGGVLDFSGGQIGNFANWGGLAGDSSGGRMYEYGNTNTPGAQGGEAGSVIGGVASMVSIGTGIKDTAGGIGKMRKHQTGSAGYHEGARQAKSGALGTTSGVLNLGSQGLNFSSALSQVAANAGSTSHFASMNNLLGGVGGIVALPVAALATVRGMWKTGKQYARFRRLREGLENAEKAKAEKKDVLKRQDEAIEEARKTRVTAVSDVTTAEQELAKAEKRAARKAKKKSGTTAGVDLTLLQKAVEDRKQVLASLDQLLTDLQRERDTTERAVRAAEQAVLQKQARAQQGEESPEDIRAYALSKNNAGWWKKLVGVVGGLLGIGGGIAGTIAAFAAIGATAVVATASLATPIGWGLCGAAALIGIAMAGYAFWKWASKRYARLKEANPGKSRWRLVLMAINPFVNAGKSHREHMAGRLYDLASDSTNAEAQKEAKQVIRELGLDYDGESMGAHPEASKKLIADKMKS</sequence>
<protein>
    <submittedName>
        <fullName evidence="4">Uncharacterized protein</fullName>
    </submittedName>
</protein>
<dbReference type="Proteomes" id="UP000437736">
    <property type="component" value="Unassembled WGS sequence"/>
</dbReference>
<accession>A0ABW9QPX1</accession>
<keyword evidence="1" id="KW-0175">Coiled coil</keyword>
<keyword evidence="5" id="KW-1185">Reference proteome</keyword>
<keyword evidence="3" id="KW-1133">Transmembrane helix</keyword>
<evidence type="ECO:0000256" key="1">
    <source>
        <dbReference type="SAM" id="Coils"/>
    </source>
</evidence>
<feature type="region of interest" description="Disordered" evidence="2">
    <location>
        <begin position="1"/>
        <end position="34"/>
    </location>
</feature>